<organism evidence="1 2">
    <name type="scientific">Azospirillum oryzae</name>
    <dbReference type="NCBI Taxonomy" id="286727"/>
    <lineage>
        <taxon>Bacteria</taxon>
        <taxon>Pseudomonadati</taxon>
        <taxon>Pseudomonadota</taxon>
        <taxon>Alphaproteobacteria</taxon>
        <taxon>Rhodospirillales</taxon>
        <taxon>Azospirillaceae</taxon>
        <taxon>Azospirillum</taxon>
    </lineage>
</organism>
<reference evidence="1 2" key="1">
    <citation type="submission" date="2017-04" db="EMBL/GenBank/DDBJ databases">
        <authorList>
            <person name="Afonso C.L."/>
            <person name="Miller P.J."/>
            <person name="Scott M.A."/>
            <person name="Spackman E."/>
            <person name="Goraichik I."/>
            <person name="Dimitrov K.M."/>
            <person name="Suarez D.L."/>
            <person name="Swayne D.E."/>
        </authorList>
    </citation>
    <scope>NUCLEOTIDE SEQUENCE [LARGE SCALE GENOMIC DNA]</scope>
    <source>
        <strain evidence="1 2">A2P</strain>
    </source>
</reference>
<evidence type="ECO:0000313" key="2">
    <source>
        <dbReference type="Proteomes" id="UP000192936"/>
    </source>
</evidence>
<evidence type="ECO:0000313" key="1">
    <source>
        <dbReference type="EMBL" id="SMF47883.1"/>
    </source>
</evidence>
<accession>A0A1X7F8A5</accession>
<protein>
    <submittedName>
        <fullName evidence="1">Uncharacterized protein</fullName>
    </submittedName>
</protein>
<dbReference type="AlphaFoldDB" id="A0A1X7F8A5"/>
<name>A0A1X7F8A5_9PROT</name>
<gene>
    <name evidence="1" type="ORF">SAMN02982917_2346</name>
</gene>
<dbReference type="STRING" id="286727.SAMN02982917_2346"/>
<sequence>MQTRQSKPLSQSIADAADLIDCVAQREAYRRATELIGPGLERITGRMPAGAMDGWTAPVTEPA</sequence>
<dbReference type="Proteomes" id="UP000192936">
    <property type="component" value="Unassembled WGS sequence"/>
</dbReference>
<dbReference type="RefSeq" id="WP_085085457.1">
    <property type="nucleotide sequence ID" value="NZ_FXAK01000005.1"/>
</dbReference>
<dbReference type="EMBL" id="FXAK01000005">
    <property type="protein sequence ID" value="SMF47883.1"/>
    <property type="molecule type" value="Genomic_DNA"/>
</dbReference>
<proteinExistence type="predicted"/>